<gene>
    <name evidence="1" type="ORF">FCM35_KLT14066</name>
</gene>
<dbReference type="OrthoDB" id="1707312at2759"/>
<dbReference type="PANTHER" id="PTHR48196:SF1">
    <property type="entry name" value="DUF630 DOMAIN-CONTAINING PROTEIN"/>
    <property type="match status" value="1"/>
</dbReference>
<evidence type="ECO:0000313" key="1">
    <source>
        <dbReference type="EMBL" id="KAF3321850.1"/>
    </source>
</evidence>
<proteinExistence type="predicted"/>
<dbReference type="Proteomes" id="UP000623129">
    <property type="component" value="Unassembled WGS sequence"/>
</dbReference>
<organism evidence="1 2">
    <name type="scientific">Carex littledalei</name>
    <dbReference type="NCBI Taxonomy" id="544730"/>
    <lineage>
        <taxon>Eukaryota</taxon>
        <taxon>Viridiplantae</taxon>
        <taxon>Streptophyta</taxon>
        <taxon>Embryophyta</taxon>
        <taxon>Tracheophyta</taxon>
        <taxon>Spermatophyta</taxon>
        <taxon>Magnoliopsida</taxon>
        <taxon>Liliopsida</taxon>
        <taxon>Poales</taxon>
        <taxon>Cyperaceae</taxon>
        <taxon>Cyperoideae</taxon>
        <taxon>Cariceae</taxon>
        <taxon>Carex</taxon>
        <taxon>Carex subgen. Euthyceras</taxon>
    </lineage>
</organism>
<dbReference type="EMBL" id="SWLB01000026">
    <property type="protein sequence ID" value="KAF3321850.1"/>
    <property type="molecule type" value="Genomic_DNA"/>
</dbReference>
<evidence type="ECO:0000313" key="2">
    <source>
        <dbReference type="Proteomes" id="UP000623129"/>
    </source>
</evidence>
<protein>
    <submittedName>
        <fullName evidence="1">Uncharacterized protein</fullName>
    </submittedName>
</protein>
<dbReference type="AlphaFoldDB" id="A0A833Q9H7"/>
<sequence length="121" mass="14370">MLSVFTMEGNRARPSLDVCFGDREITLLDDFERFSVMLQLNRAILRRSFSAPSPARFAVPPTNTIHNQRFIEIDTRKKARRFHLALKWWLKFRLVFHGWTSQRKGKTVNKRQGGFNQSMRW</sequence>
<keyword evidence="2" id="KW-1185">Reference proteome</keyword>
<name>A0A833Q9H7_9POAL</name>
<accession>A0A833Q9H7</accession>
<dbReference type="PANTHER" id="PTHR48196">
    <property type="entry name" value="DUF630 DOMAIN-CONTAINING PROTEIN"/>
    <property type="match status" value="1"/>
</dbReference>
<reference evidence="1" key="1">
    <citation type="submission" date="2020-01" db="EMBL/GenBank/DDBJ databases">
        <title>Genome sequence of Kobresia littledalei, the first chromosome-level genome in the family Cyperaceae.</title>
        <authorList>
            <person name="Qu G."/>
        </authorList>
    </citation>
    <scope>NUCLEOTIDE SEQUENCE</scope>
    <source>
        <strain evidence="1">C.B.Clarke</strain>
        <tissue evidence="1">Leaf</tissue>
    </source>
</reference>
<comment type="caution">
    <text evidence="1">The sequence shown here is derived from an EMBL/GenBank/DDBJ whole genome shotgun (WGS) entry which is preliminary data.</text>
</comment>